<dbReference type="PANTHER" id="PTHR12992">
    <property type="entry name" value="NUDIX HYDROLASE"/>
    <property type="match status" value="1"/>
</dbReference>
<dbReference type="GO" id="GO:0046872">
    <property type="term" value="F:metal ion binding"/>
    <property type="evidence" value="ECO:0007669"/>
    <property type="project" value="UniProtKB-KW"/>
</dbReference>
<reference evidence="8 9" key="1">
    <citation type="submission" date="2019-07" db="EMBL/GenBank/DDBJ databases">
        <title>Whole genome shotgun sequence of Actinotalea fermentans NBRC 105374.</title>
        <authorList>
            <person name="Hosoyama A."/>
            <person name="Uohara A."/>
            <person name="Ohji S."/>
            <person name="Ichikawa N."/>
        </authorList>
    </citation>
    <scope>NUCLEOTIDE SEQUENCE [LARGE SCALE GENOMIC DNA]</scope>
    <source>
        <strain evidence="8 9">NBRC 105374</strain>
    </source>
</reference>
<keyword evidence="3" id="KW-0479">Metal-binding</keyword>
<dbReference type="CDD" id="cd03426">
    <property type="entry name" value="NUDIX_CoAse_Nudt7"/>
    <property type="match status" value="1"/>
</dbReference>
<feature type="domain" description="Nudix hydrolase" evidence="7">
    <location>
        <begin position="52"/>
        <end position="184"/>
    </location>
</feature>
<accession>A0A511YU81</accession>
<name>A0A511YU81_9CELL</name>
<evidence type="ECO:0000256" key="3">
    <source>
        <dbReference type="ARBA" id="ARBA00022723"/>
    </source>
</evidence>
<dbReference type="GO" id="GO:0010945">
    <property type="term" value="F:coenzyme A diphosphatase activity"/>
    <property type="evidence" value="ECO:0007669"/>
    <property type="project" value="InterPro"/>
</dbReference>
<keyword evidence="4" id="KW-0378">Hydrolase</keyword>
<dbReference type="Proteomes" id="UP000321484">
    <property type="component" value="Unassembled WGS sequence"/>
</dbReference>
<dbReference type="AlphaFoldDB" id="A0A511YU81"/>
<dbReference type="RefSeq" id="WP_186814450.1">
    <property type="nucleotide sequence ID" value="NZ_BJYK01000001.1"/>
</dbReference>
<keyword evidence="9" id="KW-1185">Reference proteome</keyword>
<dbReference type="InterPro" id="IPR015797">
    <property type="entry name" value="NUDIX_hydrolase-like_dom_sf"/>
</dbReference>
<evidence type="ECO:0000256" key="1">
    <source>
        <dbReference type="ARBA" id="ARBA00001936"/>
    </source>
</evidence>
<evidence type="ECO:0000259" key="7">
    <source>
        <dbReference type="PROSITE" id="PS51462"/>
    </source>
</evidence>
<evidence type="ECO:0000256" key="6">
    <source>
        <dbReference type="ARBA" id="ARBA00023211"/>
    </source>
</evidence>
<sequence>MADSRPGEATATEGARAQLAALAARGVAWPPLPPVSGHPRPAAVLVLFGVLDGRPAVHPSAAVPADLDLLLVGRAASLAHHPGQVAFPGGRLEEDDDGPEAAALREAEEETGLDPAGVEVLGTLAQLPVHVSNHVVVPVLAWWATPSPVAVVDHRESATVFRAPVADLVDPANRRTAVLPARFAGGRPRPARPDAGPAFLVPHAAGTHLVWGFTALVLDRLLTELGWSEPWDTSRTFQVPL</sequence>
<comment type="cofactor">
    <cofactor evidence="1">
        <name>Mn(2+)</name>
        <dbReference type="ChEBI" id="CHEBI:29035"/>
    </cofactor>
</comment>
<protein>
    <submittedName>
        <fullName evidence="8">Coenzyme A pyrophosphatase</fullName>
    </submittedName>
</protein>
<keyword evidence="5" id="KW-0460">Magnesium</keyword>
<organism evidence="8 9">
    <name type="scientific">Actinotalea fermentans</name>
    <dbReference type="NCBI Taxonomy" id="43671"/>
    <lineage>
        <taxon>Bacteria</taxon>
        <taxon>Bacillati</taxon>
        <taxon>Actinomycetota</taxon>
        <taxon>Actinomycetes</taxon>
        <taxon>Micrococcales</taxon>
        <taxon>Cellulomonadaceae</taxon>
        <taxon>Actinotalea</taxon>
    </lineage>
</organism>
<dbReference type="EMBL" id="BJYK01000001">
    <property type="protein sequence ID" value="GEN78750.1"/>
    <property type="molecule type" value="Genomic_DNA"/>
</dbReference>
<comment type="caution">
    <text evidence="8">The sequence shown here is derived from an EMBL/GenBank/DDBJ whole genome shotgun (WGS) entry which is preliminary data.</text>
</comment>
<evidence type="ECO:0000256" key="5">
    <source>
        <dbReference type="ARBA" id="ARBA00022842"/>
    </source>
</evidence>
<dbReference type="InterPro" id="IPR000086">
    <property type="entry name" value="NUDIX_hydrolase_dom"/>
</dbReference>
<comment type="cofactor">
    <cofactor evidence="2">
        <name>Mg(2+)</name>
        <dbReference type="ChEBI" id="CHEBI:18420"/>
    </cofactor>
</comment>
<gene>
    <name evidence="8" type="ORF">AFE02nite_04840</name>
</gene>
<keyword evidence="6" id="KW-0464">Manganese</keyword>
<dbReference type="Gene3D" id="3.90.79.10">
    <property type="entry name" value="Nucleoside Triphosphate Pyrophosphohydrolase"/>
    <property type="match status" value="1"/>
</dbReference>
<dbReference type="PROSITE" id="PS51462">
    <property type="entry name" value="NUDIX"/>
    <property type="match status" value="1"/>
</dbReference>
<evidence type="ECO:0000313" key="8">
    <source>
        <dbReference type="EMBL" id="GEN78750.1"/>
    </source>
</evidence>
<evidence type="ECO:0000256" key="4">
    <source>
        <dbReference type="ARBA" id="ARBA00022801"/>
    </source>
</evidence>
<dbReference type="PANTHER" id="PTHR12992:SF11">
    <property type="entry name" value="MITOCHONDRIAL COENZYME A DIPHOSPHATASE NUDT8"/>
    <property type="match status" value="1"/>
</dbReference>
<evidence type="ECO:0000256" key="2">
    <source>
        <dbReference type="ARBA" id="ARBA00001946"/>
    </source>
</evidence>
<proteinExistence type="predicted"/>
<dbReference type="Pfam" id="PF00293">
    <property type="entry name" value="NUDIX"/>
    <property type="match status" value="1"/>
</dbReference>
<dbReference type="SUPFAM" id="SSF55811">
    <property type="entry name" value="Nudix"/>
    <property type="match status" value="1"/>
</dbReference>
<evidence type="ECO:0000313" key="9">
    <source>
        <dbReference type="Proteomes" id="UP000321484"/>
    </source>
</evidence>
<dbReference type="InterPro" id="IPR045121">
    <property type="entry name" value="CoAse"/>
</dbReference>